<gene>
    <name evidence="3" type="ORF">Cspa_c58040</name>
</gene>
<accession>M1M1M4</accession>
<dbReference type="SUPFAM" id="SSF158499">
    <property type="entry name" value="DnaD domain-like"/>
    <property type="match status" value="2"/>
</dbReference>
<protein>
    <submittedName>
        <fullName evidence="3">DnaD/DnaB domain-containing replication protein</fullName>
    </submittedName>
</protein>
<dbReference type="InterPro" id="IPR053162">
    <property type="entry name" value="DnaD"/>
</dbReference>
<name>M1M1M4_9CLOT</name>
<dbReference type="OrthoDB" id="1652900at2"/>
<dbReference type="Pfam" id="PF07261">
    <property type="entry name" value="DnaB_2"/>
    <property type="match status" value="2"/>
</dbReference>
<dbReference type="EMBL" id="CP004121">
    <property type="protein sequence ID" value="AGF59525.1"/>
    <property type="molecule type" value="Genomic_DNA"/>
</dbReference>
<dbReference type="InterPro" id="IPR017019">
    <property type="entry name" value="DNA_replication_prd_bac"/>
</dbReference>
<keyword evidence="4" id="KW-1185">Reference proteome</keyword>
<proteinExistence type="inferred from homology"/>
<dbReference type="InterPro" id="IPR034829">
    <property type="entry name" value="DnaD-like_sf"/>
</dbReference>
<evidence type="ECO:0000259" key="2">
    <source>
        <dbReference type="Pfam" id="PF07261"/>
    </source>
</evidence>
<dbReference type="PANTHER" id="PTHR37293:SF5">
    <property type="entry name" value="DNA REPLICATION PROTEIN"/>
    <property type="match status" value="1"/>
</dbReference>
<evidence type="ECO:0000256" key="1">
    <source>
        <dbReference type="ARBA" id="ARBA00093462"/>
    </source>
</evidence>
<dbReference type="KEGG" id="csr:Cspa_c58040"/>
<dbReference type="STRING" id="36745.CLSAP_55840"/>
<dbReference type="PANTHER" id="PTHR37293">
    <property type="entry name" value="PHAGE REPLICATION PROTEIN-RELATED"/>
    <property type="match status" value="1"/>
</dbReference>
<reference evidence="3 4" key="1">
    <citation type="submission" date="2013-02" db="EMBL/GenBank/DDBJ databases">
        <title>Genome sequence of Clostridium saccharoperbutylacetonicum N1-4(HMT).</title>
        <authorList>
            <person name="Poehlein A."/>
            <person name="Daniel R."/>
        </authorList>
    </citation>
    <scope>NUCLEOTIDE SEQUENCE [LARGE SCALE GENOMIC DNA]</scope>
    <source>
        <strain evidence="4">N1-4(HMT)</strain>
    </source>
</reference>
<evidence type="ECO:0000313" key="4">
    <source>
        <dbReference type="Proteomes" id="UP000011728"/>
    </source>
</evidence>
<dbReference type="eggNOG" id="COG3935">
    <property type="taxonomic scope" value="Bacteria"/>
</dbReference>
<comment type="similarity">
    <text evidence="1">Belongs to the DnaB/DnaD family.</text>
</comment>
<evidence type="ECO:0000313" key="3">
    <source>
        <dbReference type="EMBL" id="AGF59525.1"/>
    </source>
</evidence>
<dbReference type="Proteomes" id="UP000011728">
    <property type="component" value="Chromosome"/>
</dbReference>
<feature type="domain" description="DnaB/C C-terminal" evidence="2">
    <location>
        <begin position="120"/>
        <end position="190"/>
    </location>
</feature>
<dbReference type="PATRIC" id="fig|931276.5.peg.5850"/>
<dbReference type="InterPro" id="IPR006343">
    <property type="entry name" value="DnaB/C_C"/>
</dbReference>
<dbReference type="HOGENOM" id="CLU_050990_1_0_9"/>
<feature type="domain" description="DnaB/C C-terminal" evidence="2">
    <location>
        <begin position="220"/>
        <end position="275"/>
    </location>
</feature>
<dbReference type="PIRSF" id="PIRSF033722">
    <property type="entry name" value="DnaD_CA_C3587_prd"/>
    <property type="match status" value="1"/>
</dbReference>
<dbReference type="AlphaFoldDB" id="M1M1M4"/>
<dbReference type="Gene3D" id="1.10.10.630">
    <property type="entry name" value="DnaD domain-like"/>
    <property type="match status" value="2"/>
</dbReference>
<organism evidence="3 4">
    <name type="scientific">Clostridium saccharoperbutylacetonicum N1-4(HMT)</name>
    <dbReference type="NCBI Taxonomy" id="931276"/>
    <lineage>
        <taxon>Bacteria</taxon>
        <taxon>Bacillati</taxon>
        <taxon>Bacillota</taxon>
        <taxon>Clostridia</taxon>
        <taxon>Eubacteriales</taxon>
        <taxon>Clostridiaceae</taxon>
        <taxon>Clostridium</taxon>
    </lineage>
</organism>
<dbReference type="NCBIfam" id="TIGR01446">
    <property type="entry name" value="DnaD_dom"/>
    <property type="match status" value="2"/>
</dbReference>
<sequence length="329" mass="38364">MLKNKSLKSTPVSNIFLEKYMPQARGEFVKIYLLMLKHNISGELGISSTILASALNLLESDIINALNYWNDQGVLKLTKIDTMGNFDVEFLDLIEEPVNTKKEVDLLEALDSTSTKDMLKDIETLLARPLSPNEMSIYLNWQKEFGFSSELILILMEYCISKGKSDPRYIEKVALAWHDQKITNVEQAQNLIKKTEDKWLNIRKILTYLGINNTDIMKPQQDLIEKWLLIYKFPNEIITKACDICFERLSRADFKYIDGILTNWNKNNIRTLEDIALKDTKNSKNNNYQKNYIRNNNNDKSTPKFNNFEAREYDYDSLEKKLLGWDNDD</sequence>